<keyword evidence="2" id="KW-0732">Signal</keyword>
<evidence type="ECO:0000313" key="3">
    <source>
        <dbReference type="EMBL" id="QDU29721.1"/>
    </source>
</evidence>
<feature type="region of interest" description="Disordered" evidence="1">
    <location>
        <begin position="94"/>
        <end position="116"/>
    </location>
</feature>
<dbReference type="OrthoDB" id="8212403at2"/>
<dbReference type="Pfam" id="PF07585">
    <property type="entry name" value="BBP7"/>
    <property type="match status" value="1"/>
</dbReference>
<proteinExistence type="predicted"/>
<feature type="signal peptide" evidence="2">
    <location>
        <begin position="1"/>
        <end position="23"/>
    </location>
</feature>
<dbReference type="KEGG" id="aagg:ETAA8_48360"/>
<dbReference type="RefSeq" id="WP_145093975.1">
    <property type="nucleotide sequence ID" value="NZ_CP036274.1"/>
</dbReference>
<accession>A0A517YHM3</accession>
<name>A0A517YHM3_9BACT</name>
<evidence type="ECO:0000256" key="1">
    <source>
        <dbReference type="SAM" id="MobiDB-lite"/>
    </source>
</evidence>
<evidence type="ECO:0000256" key="2">
    <source>
        <dbReference type="SAM" id="SignalP"/>
    </source>
</evidence>
<dbReference type="Proteomes" id="UP000315017">
    <property type="component" value="Chromosome"/>
</dbReference>
<feature type="chain" id="PRO_5022074314" evidence="2">
    <location>
        <begin position="24"/>
        <end position="513"/>
    </location>
</feature>
<dbReference type="EMBL" id="CP036274">
    <property type="protein sequence ID" value="QDU29721.1"/>
    <property type="molecule type" value="Genomic_DNA"/>
</dbReference>
<keyword evidence="4" id="KW-1185">Reference proteome</keyword>
<organism evidence="3 4">
    <name type="scientific">Anatilimnocola aggregata</name>
    <dbReference type="NCBI Taxonomy" id="2528021"/>
    <lineage>
        <taxon>Bacteria</taxon>
        <taxon>Pseudomonadati</taxon>
        <taxon>Planctomycetota</taxon>
        <taxon>Planctomycetia</taxon>
        <taxon>Pirellulales</taxon>
        <taxon>Pirellulaceae</taxon>
        <taxon>Anatilimnocola</taxon>
    </lineage>
</organism>
<evidence type="ECO:0000313" key="4">
    <source>
        <dbReference type="Proteomes" id="UP000315017"/>
    </source>
</evidence>
<protein>
    <submittedName>
        <fullName evidence="3">Uncharacterized protein</fullName>
    </submittedName>
</protein>
<dbReference type="InterPro" id="IPR011446">
    <property type="entry name" value="BBP7"/>
</dbReference>
<gene>
    <name evidence="3" type="ORF">ETAA8_48360</name>
</gene>
<reference evidence="3 4" key="1">
    <citation type="submission" date="2019-02" db="EMBL/GenBank/DDBJ databases">
        <title>Deep-cultivation of Planctomycetes and their phenomic and genomic characterization uncovers novel biology.</title>
        <authorList>
            <person name="Wiegand S."/>
            <person name="Jogler M."/>
            <person name="Boedeker C."/>
            <person name="Pinto D."/>
            <person name="Vollmers J."/>
            <person name="Rivas-Marin E."/>
            <person name="Kohn T."/>
            <person name="Peeters S.H."/>
            <person name="Heuer A."/>
            <person name="Rast P."/>
            <person name="Oberbeckmann S."/>
            <person name="Bunk B."/>
            <person name="Jeske O."/>
            <person name="Meyerdierks A."/>
            <person name="Storesund J.E."/>
            <person name="Kallscheuer N."/>
            <person name="Luecker S."/>
            <person name="Lage O.M."/>
            <person name="Pohl T."/>
            <person name="Merkel B.J."/>
            <person name="Hornburger P."/>
            <person name="Mueller R.-W."/>
            <person name="Bruemmer F."/>
            <person name="Labrenz M."/>
            <person name="Spormann A.M."/>
            <person name="Op den Camp H."/>
            <person name="Overmann J."/>
            <person name="Amann R."/>
            <person name="Jetten M.S.M."/>
            <person name="Mascher T."/>
            <person name="Medema M.H."/>
            <person name="Devos D.P."/>
            <person name="Kaster A.-K."/>
            <person name="Ovreas L."/>
            <person name="Rohde M."/>
            <person name="Galperin M.Y."/>
            <person name="Jogler C."/>
        </authorList>
    </citation>
    <scope>NUCLEOTIDE SEQUENCE [LARGE SCALE GENOMIC DNA]</scope>
    <source>
        <strain evidence="3 4">ETA_A8</strain>
    </source>
</reference>
<sequence precursor="true">MNQFWQLSSALALITLFAPHVQAQNFGPRSWKSYVPGDGRAVSAASKSAVDEAPLAEEDLPPIVAGNARARTIQTSAVKPGAMPRAQHELTSYYDDNDNNTIPPAPADFTGKQDDGSTQYYDPAASQPFDPGIATMGDIGCATACDACQLNDGCGDVCCCCPTRNFARIEYLMWWGRGRALPPLVTTSFDGTDMAEAGVLGLFSTTILYGNNDIGTDWRSGGRLTLGHQLDAEGAWTAVGRFYGLGDSTDSYHAESATGSPILARPFFNALLLQQDALLVAFPGVSTDGVIDIQSRSSMLGADAFVRHAWAGSDCWQVDLLGGYQFSRLDDSLEIRNSELVLLDPQAIFPPNTTISMRDYFRTKNEFHGGVLGLAADFYRGPWTLSLLGKMAIGNQRQSVTIEGGTLIAPEVGPAVQSPNGLLARSTNIGQYSRDVFTFVPEANFTLAYQQNNWTFTMGYSFLYWNDVAWAGDQIDTRVNLSNPVIGDQVPAFAFRDTDFWLQGISFGVEFNF</sequence>
<dbReference type="AlphaFoldDB" id="A0A517YHM3"/>